<dbReference type="Gene3D" id="3.40.50.1950">
    <property type="entry name" value="Flavin prenyltransferase-like"/>
    <property type="match status" value="1"/>
</dbReference>
<sequence>MNDRLPRRRVLLGVCGSSSATGVHGLVELLREHIAPQVIVVATPAAVPFLTGFPGPVTGDADWHSGQSPLHVELARSADEFIVCPATANTLAKAALGLADTLLTACILAYPAPVWFAPATNRAMWSNPVVQQHVAVLAARQHRVLEPAPNPSLTDGVNRQGGGNPAGVACAWPDVVAALLRHYIDDLDEKGHPE</sequence>
<dbReference type="AlphaFoldDB" id="A0A1G7ZLQ8"/>
<evidence type="ECO:0000259" key="1">
    <source>
        <dbReference type="Pfam" id="PF02441"/>
    </source>
</evidence>
<name>A0A1G7ZLQ8_9ACTN</name>
<dbReference type="PANTHER" id="PTHR14359">
    <property type="entry name" value="HOMO-OLIGOMERIC FLAVIN CONTAINING CYS DECARBOXYLASE FAMILY"/>
    <property type="match status" value="1"/>
</dbReference>
<proteinExistence type="predicted"/>
<keyword evidence="2" id="KW-0436">Ligase</keyword>
<dbReference type="Proteomes" id="UP000198923">
    <property type="component" value="Unassembled WGS sequence"/>
</dbReference>
<dbReference type="EMBL" id="FNCN01000011">
    <property type="protein sequence ID" value="SDH09496.1"/>
    <property type="molecule type" value="Genomic_DNA"/>
</dbReference>
<dbReference type="InterPro" id="IPR036551">
    <property type="entry name" value="Flavin_trans-like"/>
</dbReference>
<dbReference type="PANTHER" id="PTHR14359:SF6">
    <property type="entry name" value="PHOSPHOPANTOTHENOYLCYSTEINE DECARBOXYLASE"/>
    <property type="match status" value="1"/>
</dbReference>
<dbReference type="Pfam" id="PF02441">
    <property type="entry name" value="Flavoprotein"/>
    <property type="match status" value="1"/>
</dbReference>
<dbReference type="RefSeq" id="WP_176955427.1">
    <property type="nucleotide sequence ID" value="NZ_FNCN01000011.1"/>
</dbReference>
<dbReference type="GO" id="GO:0015937">
    <property type="term" value="P:coenzyme A biosynthetic process"/>
    <property type="evidence" value="ECO:0007669"/>
    <property type="project" value="TreeGrafter"/>
</dbReference>
<keyword evidence="3" id="KW-1185">Reference proteome</keyword>
<dbReference type="GO" id="GO:0016874">
    <property type="term" value="F:ligase activity"/>
    <property type="evidence" value="ECO:0007669"/>
    <property type="project" value="UniProtKB-KW"/>
</dbReference>
<dbReference type="GO" id="GO:0004633">
    <property type="term" value="F:phosphopantothenoylcysteine decarboxylase activity"/>
    <property type="evidence" value="ECO:0007669"/>
    <property type="project" value="TreeGrafter"/>
</dbReference>
<accession>A0A1G7ZLQ8</accession>
<dbReference type="SUPFAM" id="SSF52507">
    <property type="entry name" value="Homo-oligomeric flavin-containing Cys decarboxylases, HFCD"/>
    <property type="match status" value="1"/>
</dbReference>
<dbReference type="InterPro" id="IPR003382">
    <property type="entry name" value="Flavoprotein"/>
</dbReference>
<dbReference type="STRING" id="504805.SAMN05421505_111106"/>
<feature type="domain" description="Flavoprotein" evidence="1">
    <location>
        <begin position="9"/>
        <end position="142"/>
    </location>
</feature>
<evidence type="ECO:0000313" key="2">
    <source>
        <dbReference type="EMBL" id="SDH09496.1"/>
    </source>
</evidence>
<gene>
    <name evidence="2" type="ORF">SAMN05421505_111106</name>
</gene>
<evidence type="ECO:0000313" key="3">
    <source>
        <dbReference type="Proteomes" id="UP000198923"/>
    </source>
</evidence>
<dbReference type="GO" id="GO:0010181">
    <property type="term" value="F:FMN binding"/>
    <property type="evidence" value="ECO:0007669"/>
    <property type="project" value="TreeGrafter"/>
</dbReference>
<reference evidence="2 3" key="1">
    <citation type="submission" date="2016-10" db="EMBL/GenBank/DDBJ databases">
        <authorList>
            <person name="de Groot N.N."/>
        </authorList>
    </citation>
    <scope>NUCLEOTIDE SEQUENCE [LARGE SCALE GENOMIC DNA]</scope>
    <source>
        <strain evidence="2 3">CPCC 201354</strain>
    </source>
</reference>
<organism evidence="2 3">
    <name type="scientific">Sinosporangium album</name>
    <dbReference type="NCBI Taxonomy" id="504805"/>
    <lineage>
        <taxon>Bacteria</taxon>
        <taxon>Bacillati</taxon>
        <taxon>Actinomycetota</taxon>
        <taxon>Actinomycetes</taxon>
        <taxon>Streptosporangiales</taxon>
        <taxon>Streptosporangiaceae</taxon>
        <taxon>Sinosporangium</taxon>
    </lineage>
</organism>
<dbReference type="GO" id="GO:0071513">
    <property type="term" value="C:phosphopantothenoylcysteine decarboxylase complex"/>
    <property type="evidence" value="ECO:0007669"/>
    <property type="project" value="TreeGrafter"/>
</dbReference>
<protein>
    <submittedName>
        <fullName evidence="2">Phosphopantothenoylcysteine decarboxylase / phosphopantothenate--cysteine ligase</fullName>
    </submittedName>
</protein>